<dbReference type="GO" id="GO:0030686">
    <property type="term" value="C:90S preribosome"/>
    <property type="evidence" value="ECO:0007669"/>
    <property type="project" value="TreeGrafter"/>
</dbReference>
<reference evidence="5" key="1">
    <citation type="journal article" date="2013" name="Eukaryot. Cell">
        <title>Extremely Reduced Levels of Heterozygosity in the Vertebrate Pathogen Encephalitozoon cuniculi.</title>
        <authorList>
            <person name="Selman M."/>
            <person name="Sak B."/>
            <person name="Kvac M."/>
            <person name="Farinelli L."/>
            <person name="Weiss L.M."/>
            <person name="Corradi N."/>
        </authorList>
    </citation>
    <scope>NUCLEOTIDE SEQUENCE</scope>
</reference>
<dbReference type="EMBL" id="KC513607">
    <property type="protein sequence ID" value="AGE95357.1"/>
    <property type="molecule type" value="Genomic_DNA"/>
</dbReference>
<organism evidence="5">
    <name type="scientific">Encephalitozoon cuniculi</name>
    <name type="common">Microsporidian parasite</name>
    <dbReference type="NCBI Taxonomy" id="6035"/>
    <lineage>
        <taxon>Eukaryota</taxon>
        <taxon>Fungi</taxon>
        <taxon>Fungi incertae sedis</taxon>
        <taxon>Microsporidia</taxon>
        <taxon>Unikaryonidae</taxon>
        <taxon>Encephalitozoon</taxon>
    </lineage>
</organism>
<dbReference type="VEuPathDB" id="MicrosporidiaDB:AEWQ_050150"/>
<evidence type="ECO:0000256" key="1">
    <source>
        <dbReference type="ARBA" id="ARBA00022574"/>
    </source>
</evidence>
<evidence type="ECO:0000256" key="3">
    <source>
        <dbReference type="PROSITE-ProRule" id="PRU00221"/>
    </source>
</evidence>
<dbReference type="GO" id="GO:0000480">
    <property type="term" value="P:endonucleolytic cleavage in 5'-ETS of tricistronic rRNA transcript (SSU-rRNA, 5.8S rRNA, LSU-rRNA)"/>
    <property type="evidence" value="ECO:0007669"/>
    <property type="project" value="TreeGrafter"/>
</dbReference>
<protein>
    <submittedName>
        <fullName evidence="5">Putative wd-repeat protein</fullName>
    </submittedName>
</protein>
<keyword evidence="2" id="KW-0677">Repeat</keyword>
<proteinExistence type="predicted"/>
<dbReference type="VEuPathDB" id="MicrosporidiaDB:AEWR_050150"/>
<sequence>MKTHFNLKKQMKPILTAGMPKRQGDMLYTQYNNLIIETDVRTFRIAREIPFGSIKCFDVRNDYMIVCSTEIVVYNLVRGMAEEVVSLSRSEACAVFIDELVVSGEKPSVLSVVVGRVDGSVSKIDLVNRTPVWSYKMENMIVRLAGLGGMVCSADSNELWIYKGGDELLKYQEPDVVGIAYNGRDVCTVSREGILAILEKSKRISLGMGCDFMTGDDEHLYVCRGRMIYVYDYDGKVQYRKDILGEERQGMESVVRLRKEDGSFEDESEENGSLNGKEWSGTRGSSSNDCYEDESGTDDGLKRRRQTVDMRNNSPKETVEADDGMAIEGMSKDIILTNEQEIFLVDEGTIVSAIIGNNDEVTDMKRWNDVLFVATNSGRLRYTFIDTCPGSYAFRGHIVPAHDEAIMSLSISGDFLMTGSRDKKAILWKISLRDAENGQEKSLSLKMINTLENSLGGINGCVLGASIFVLVGSDQILQIWDYRDNVFMERIHDKEINGVEINEERKLIATCSQDKNAKILDFEGRVLHVLSGHTKGVWCVSFGKNLMATCSADTTVKIWKIETFECTGTLSGHRSAVLKAQFYRNDEKLVSGCATGEMKVWNVKKKICEMNLDVHRDRVWAFINTPLLITSGNGSIAFFEDDSLEVANSMIEKRNEKEMQAIEVERCLRNNLNVKAAEILSRTDDYKVLFKTLVRCYKERSDEVFSIFEDKPKMLFDVILKQGTFKNCVVIQWLLEEALKRRWRMSDEVAGKIHKILEKHSRSIDGIYSTLLGFTIFERRI</sequence>
<dbReference type="InterPro" id="IPR015943">
    <property type="entry name" value="WD40/YVTN_repeat-like_dom_sf"/>
</dbReference>
<accession>M1K7Y0</accession>
<dbReference type="VEuPathDB" id="MicrosporidiaDB:M970_050150"/>
<dbReference type="GO" id="GO:0000472">
    <property type="term" value="P:endonucleolytic cleavage to generate mature 5'-end of SSU-rRNA from (SSU-rRNA, 5.8S rRNA, LSU-rRNA)"/>
    <property type="evidence" value="ECO:0007669"/>
    <property type="project" value="TreeGrafter"/>
</dbReference>
<dbReference type="GO" id="GO:0005730">
    <property type="term" value="C:nucleolus"/>
    <property type="evidence" value="ECO:0007669"/>
    <property type="project" value="TreeGrafter"/>
</dbReference>
<dbReference type="Gene3D" id="2.130.10.10">
    <property type="entry name" value="YVTN repeat-like/Quinoprotein amine dehydrogenase"/>
    <property type="match status" value="2"/>
</dbReference>
<evidence type="ECO:0000313" key="5">
    <source>
        <dbReference type="EMBL" id="AGE95357.1"/>
    </source>
</evidence>
<dbReference type="SMART" id="SM00320">
    <property type="entry name" value="WD40"/>
    <property type="match status" value="6"/>
</dbReference>
<dbReference type="PANTHER" id="PTHR19854">
    <property type="entry name" value="TRANSDUCIN BETA-LIKE 3"/>
    <property type="match status" value="1"/>
</dbReference>
<dbReference type="VEuPathDB" id="MicrosporidiaDB:ECU05_0220"/>
<dbReference type="CDD" id="cd00200">
    <property type="entry name" value="WD40"/>
    <property type="match status" value="1"/>
</dbReference>
<dbReference type="AlphaFoldDB" id="M1K7Y0"/>
<feature type="repeat" description="WD" evidence="3">
    <location>
        <begin position="530"/>
        <end position="569"/>
    </location>
</feature>
<dbReference type="InterPro" id="IPR001680">
    <property type="entry name" value="WD40_rpt"/>
</dbReference>
<dbReference type="PROSITE" id="PS50082">
    <property type="entry name" value="WD_REPEATS_2"/>
    <property type="match status" value="3"/>
</dbReference>
<dbReference type="PROSITE" id="PS50294">
    <property type="entry name" value="WD_REPEATS_REGION"/>
    <property type="match status" value="2"/>
</dbReference>
<dbReference type="GO" id="GO:0034511">
    <property type="term" value="F:U3 snoRNA binding"/>
    <property type="evidence" value="ECO:0007669"/>
    <property type="project" value="TreeGrafter"/>
</dbReference>
<name>M1K7Y0_ENCCN</name>
<dbReference type="SUPFAM" id="SSF50998">
    <property type="entry name" value="Quinoprotein alcohol dehydrogenase-like"/>
    <property type="match status" value="1"/>
</dbReference>
<keyword evidence="1 3" id="KW-0853">WD repeat</keyword>
<evidence type="ECO:0000256" key="4">
    <source>
        <dbReference type="SAM" id="MobiDB-lite"/>
    </source>
</evidence>
<dbReference type="VEuPathDB" id="MicrosporidiaDB:AEWD_050150"/>
<feature type="region of interest" description="Disordered" evidence="4">
    <location>
        <begin position="259"/>
        <end position="318"/>
    </location>
</feature>
<evidence type="ECO:0000256" key="2">
    <source>
        <dbReference type="ARBA" id="ARBA00022737"/>
    </source>
</evidence>
<gene>
    <name evidence="5" type="ORF">ECU05_0220</name>
</gene>
<dbReference type="InterPro" id="IPR011047">
    <property type="entry name" value="Quinoprotein_ADH-like_sf"/>
</dbReference>
<feature type="repeat" description="WD" evidence="3">
    <location>
        <begin position="399"/>
        <end position="431"/>
    </location>
</feature>
<dbReference type="Pfam" id="PF00400">
    <property type="entry name" value="WD40"/>
    <property type="match status" value="3"/>
</dbReference>
<dbReference type="PANTHER" id="PTHR19854:SF15">
    <property type="entry name" value="TRANSDUCIN BETA-LIKE PROTEIN 3"/>
    <property type="match status" value="1"/>
</dbReference>
<feature type="repeat" description="WD" evidence="3">
    <location>
        <begin position="570"/>
        <end position="604"/>
    </location>
</feature>